<dbReference type="EMBL" id="CP046172">
    <property type="protein sequence ID" value="QIS13452.1"/>
    <property type="molecule type" value="Genomic_DNA"/>
</dbReference>
<sequence length="401" mass="42101">MLVGTSLKQQVGAANELTARWCAAAGEADFVLSGAGVWPLLALLAAAADGPARAELAAAAGIPADTGQTAAVQLIEILDDAVDIAGALGIWVRKDLPLHDDWVAEQPKGTIDLLTDQAALDSWAAQHTGGLMEKFPLRLEPETVLVLATALVAKTKWRKPFEEILLVPERGPWQGVRISGLYRWTDDIDAAAILDGPTPVTRVIVTGTADLDVHLLVGDGDPGTVLRTGLGALTGAVPVSTELPPGTTGPGLQVTTVESTDRHDRLGIRLPSFDIRSFHNLLALPEVFGLRAATDTTRGHFPRISPAPLAVNQAAQDVLARFTREGFESAAVTAMGMVLAGMARPTHTIRAASVEFDRPFGFLAVHRPSGLAVTAGWVATPTPAPPPRSGGAPGEFGRVFR</sequence>
<evidence type="ECO:0000313" key="4">
    <source>
        <dbReference type="EMBL" id="QIS13452.1"/>
    </source>
</evidence>
<dbReference type="AlphaFoldDB" id="A0A6G9YJS0"/>
<dbReference type="Gene3D" id="3.30.497.10">
    <property type="entry name" value="Antithrombin, subunit I, domain 2"/>
    <property type="match status" value="2"/>
</dbReference>
<dbReference type="InterPro" id="IPR042178">
    <property type="entry name" value="Serpin_sf_1"/>
</dbReference>
<reference evidence="4 5" key="1">
    <citation type="journal article" date="2019" name="ACS Chem. Biol.">
        <title>Identification and Mobilization of a Cryptic Antibiotic Biosynthesis Gene Locus from a Human-Pathogenic Nocardia Isolate.</title>
        <authorList>
            <person name="Herisse M."/>
            <person name="Ishida K."/>
            <person name="Porter J.L."/>
            <person name="Howden B."/>
            <person name="Hertweck C."/>
            <person name="Stinear T.P."/>
            <person name="Pidot S.J."/>
        </authorList>
    </citation>
    <scope>NUCLEOTIDE SEQUENCE [LARGE SCALE GENOMIC DNA]</scope>
    <source>
        <strain evidence="4 5">AUSMDU00012717</strain>
    </source>
</reference>
<protein>
    <recommendedName>
        <fullName evidence="3">Serpin domain-containing protein</fullName>
    </recommendedName>
</protein>
<dbReference type="SMART" id="SM00093">
    <property type="entry name" value="SERPIN"/>
    <property type="match status" value="1"/>
</dbReference>
<feature type="domain" description="Serpin" evidence="3">
    <location>
        <begin position="15"/>
        <end position="381"/>
    </location>
</feature>
<name>A0A6G9YJS0_9NOCA</name>
<dbReference type="PANTHER" id="PTHR11461:SF211">
    <property type="entry name" value="GH10112P-RELATED"/>
    <property type="match status" value="1"/>
</dbReference>
<gene>
    <name evidence="4" type="ORF">F5544_27995</name>
</gene>
<dbReference type="GO" id="GO:0005615">
    <property type="term" value="C:extracellular space"/>
    <property type="evidence" value="ECO:0007669"/>
    <property type="project" value="InterPro"/>
</dbReference>
<evidence type="ECO:0000313" key="5">
    <source>
        <dbReference type="Proteomes" id="UP000503540"/>
    </source>
</evidence>
<dbReference type="KEGG" id="nah:F5544_27995"/>
<proteinExistence type="inferred from homology"/>
<feature type="region of interest" description="Disordered" evidence="2">
    <location>
        <begin position="382"/>
        <end position="401"/>
    </location>
</feature>
<dbReference type="Proteomes" id="UP000503540">
    <property type="component" value="Chromosome"/>
</dbReference>
<accession>A0A6G9YJS0</accession>
<evidence type="ECO:0000256" key="1">
    <source>
        <dbReference type="RuleBase" id="RU000411"/>
    </source>
</evidence>
<dbReference type="PANTHER" id="PTHR11461">
    <property type="entry name" value="SERINE PROTEASE INHIBITOR, SERPIN"/>
    <property type="match status" value="1"/>
</dbReference>
<dbReference type="InterPro" id="IPR023796">
    <property type="entry name" value="Serpin_dom"/>
</dbReference>
<keyword evidence="5" id="KW-1185">Reference proteome</keyword>
<organism evidence="4 5">
    <name type="scientific">Nocardia arthritidis</name>
    <dbReference type="NCBI Taxonomy" id="228602"/>
    <lineage>
        <taxon>Bacteria</taxon>
        <taxon>Bacillati</taxon>
        <taxon>Actinomycetota</taxon>
        <taxon>Actinomycetes</taxon>
        <taxon>Mycobacteriales</taxon>
        <taxon>Nocardiaceae</taxon>
        <taxon>Nocardia</taxon>
    </lineage>
</organism>
<dbReference type="InterPro" id="IPR036186">
    <property type="entry name" value="Serpin_sf"/>
</dbReference>
<dbReference type="Pfam" id="PF00079">
    <property type="entry name" value="Serpin"/>
    <property type="match status" value="2"/>
</dbReference>
<evidence type="ECO:0000259" key="3">
    <source>
        <dbReference type="SMART" id="SM00093"/>
    </source>
</evidence>
<evidence type="ECO:0000256" key="2">
    <source>
        <dbReference type="SAM" id="MobiDB-lite"/>
    </source>
</evidence>
<dbReference type="InterPro" id="IPR000215">
    <property type="entry name" value="Serpin_fam"/>
</dbReference>
<dbReference type="SUPFAM" id="SSF56574">
    <property type="entry name" value="Serpins"/>
    <property type="match status" value="2"/>
</dbReference>
<dbReference type="GO" id="GO:0004867">
    <property type="term" value="F:serine-type endopeptidase inhibitor activity"/>
    <property type="evidence" value="ECO:0007669"/>
    <property type="project" value="InterPro"/>
</dbReference>
<comment type="similarity">
    <text evidence="1">Belongs to the serpin family.</text>
</comment>